<organism evidence="1 2">
    <name type="scientific">Pistacia atlantica</name>
    <dbReference type="NCBI Taxonomy" id="434234"/>
    <lineage>
        <taxon>Eukaryota</taxon>
        <taxon>Viridiplantae</taxon>
        <taxon>Streptophyta</taxon>
        <taxon>Embryophyta</taxon>
        <taxon>Tracheophyta</taxon>
        <taxon>Spermatophyta</taxon>
        <taxon>Magnoliopsida</taxon>
        <taxon>eudicotyledons</taxon>
        <taxon>Gunneridae</taxon>
        <taxon>Pentapetalae</taxon>
        <taxon>rosids</taxon>
        <taxon>malvids</taxon>
        <taxon>Sapindales</taxon>
        <taxon>Anacardiaceae</taxon>
        <taxon>Pistacia</taxon>
    </lineage>
</organism>
<gene>
    <name evidence="1" type="ORF">Patl1_10958</name>
</gene>
<name>A0ACC1A9D5_9ROSI</name>
<dbReference type="Proteomes" id="UP001164250">
    <property type="component" value="Chromosome 12"/>
</dbReference>
<evidence type="ECO:0000313" key="1">
    <source>
        <dbReference type="EMBL" id="KAJ0082860.1"/>
    </source>
</evidence>
<proteinExistence type="predicted"/>
<keyword evidence="2" id="KW-1185">Reference proteome</keyword>
<accession>A0ACC1A9D5</accession>
<dbReference type="EMBL" id="CM047908">
    <property type="protein sequence ID" value="KAJ0082860.1"/>
    <property type="molecule type" value="Genomic_DNA"/>
</dbReference>
<protein>
    <submittedName>
        <fullName evidence="1">Uncharacterized protein</fullName>
    </submittedName>
</protein>
<reference evidence="2" key="1">
    <citation type="journal article" date="2023" name="G3 (Bethesda)">
        <title>Genome assembly and association tests identify interacting loci associated with vigor, precocity, and sex in interspecific pistachio rootstocks.</title>
        <authorList>
            <person name="Palmer W."/>
            <person name="Jacygrad E."/>
            <person name="Sagayaradj S."/>
            <person name="Cavanaugh K."/>
            <person name="Han R."/>
            <person name="Bertier L."/>
            <person name="Beede B."/>
            <person name="Kafkas S."/>
            <person name="Golino D."/>
            <person name="Preece J."/>
            <person name="Michelmore R."/>
        </authorList>
    </citation>
    <scope>NUCLEOTIDE SEQUENCE [LARGE SCALE GENOMIC DNA]</scope>
</reference>
<comment type="caution">
    <text evidence="1">The sequence shown here is derived from an EMBL/GenBank/DDBJ whole genome shotgun (WGS) entry which is preliminary data.</text>
</comment>
<sequence>MEFLGSASDALCIAQARRRQVYDDNSMYKSKNLHAERRRRQKLGDRLLALRSLMNKATIVEDAITYIQMLQRNVKVLSDQLLEIDSLSVEEDEKPTRDEINASEQMKKYGIKEDVKVTGIDGNKLWIRVVFEKKRGGIAKFLEALTSLGFELTDANVATSKGAILVSSCFKGIYGNALGVEQTKKLLQEIIRNM</sequence>
<evidence type="ECO:0000313" key="2">
    <source>
        <dbReference type="Proteomes" id="UP001164250"/>
    </source>
</evidence>